<evidence type="ECO:0000313" key="5">
    <source>
        <dbReference type="Proteomes" id="UP000005223"/>
    </source>
</evidence>
<proteinExistence type="predicted"/>
<keyword evidence="5" id="KW-1185">Reference proteome</keyword>
<dbReference type="PIR" id="G69233">
    <property type="entry name" value="G69233"/>
</dbReference>
<dbReference type="KEGG" id="mth:MTH_999"/>
<dbReference type="FunCoup" id="O27080">
    <property type="interactions" value="146"/>
</dbReference>
<reference evidence="4 5" key="1">
    <citation type="journal article" date="1997" name="J. Bacteriol.">
        <title>Complete genome sequence of Methanobacterium thermoautotrophicum deltaH: functional analysis and comparative genomics.</title>
        <authorList>
            <person name="Smith D.R."/>
            <person name="Doucette-Stamm L.A."/>
            <person name="Deloughery C."/>
            <person name="Lee H.-M."/>
            <person name="Dubois J."/>
            <person name="Aldredge T."/>
            <person name="Bashirzadeh R."/>
            <person name="Blakely D."/>
            <person name="Cook R."/>
            <person name="Gilbert K."/>
            <person name="Harrison D."/>
            <person name="Hoang L."/>
            <person name="Keagle P."/>
            <person name="Lumm W."/>
            <person name="Pothier B."/>
            <person name="Qiu D."/>
            <person name="Spadafora R."/>
            <person name="Vicare R."/>
            <person name="Wang Y."/>
            <person name="Wierzbowski J."/>
            <person name="Gibson R."/>
            <person name="Jiwani N."/>
            <person name="Caruso A."/>
            <person name="Bush D."/>
            <person name="Safer H."/>
            <person name="Patwell D."/>
            <person name="Prabhakar S."/>
            <person name="McDougall S."/>
            <person name="Shimer G."/>
            <person name="Goyal A."/>
            <person name="Pietrovski S."/>
            <person name="Church G.M."/>
            <person name="Daniels C.J."/>
            <person name="Mao J.-i."/>
            <person name="Rice P."/>
            <person name="Nolling J."/>
            <person name="Reeve J.N."/>
        </authorList>
    </citation>
    <scope>NUCLEOTIDE SEQUENCE [LARGE SCALE GENOMIC DNA]</scope>
    <source>
        <strain evidence="5">ATCC 29096 / DSM 1053 / JCM 10044 / NBRC 100330 / Delta H</strain>
    </source>
</reference>
<dbReference type="InterPro" id="IPR016181">
    <property type="entry name" value="Acyl_CoA_acyltransferase"/>
</dbReference>
<organism evidence="4 5">
    <name type="scientific">Methanothermobacter thermautotrophicus (strain ATCC 29096 / DSM 1053 / JCM 10044 / NBRC 100330 / Delta H)</name>
    <name type="common">Methanobacterium thermoautotrophicum</name>
    <dbReference type="NCBI Taxonomy" id="187420"/>
    <lineage>
        <taxon>Archaea</taxon>
        <taxon>Methanobacteriati</taxon>
        <taxon>Methanobacteriota</taxon>
        <taxon>Methanomada group</taxon>
        <taxon>Methanobacteria</taxon>
        <taxon>Methanobacteriales</taxon>
        <taxon>Methanobacteriaceae</taxon>
        <taxon>Methanothermobacter</taxon>
    </lineage>
</organism>
<dbReference type="STRING" id="187420.MTH_999"/>
<dbReference type="Gene3D" id="3.40.630.30">
    <property type="match status" value="1"/>
</dbReference>
<dbReference type="PANTHER" id="PTHR23091:SF4">
    <property type="entry name" value="N-TERMINAL AMINO-ACID N(ALPHA)-ACETYLTRANSFERASE NATA"/>
    <property type="match status" value="1"/>
</dbReference>
<dbReference type="Proteomes" id="UP000005223">
    <property type="component" value="Chromosome"/>
</dbReference>
<dbReference type="EMBL" id="AE000666">
    <property type="protein sequence ID" value="AAB85496.1"/>
    <property type="molecule type" value="Genomic_DNA"/>
</dbReference>
<dbReference type="EnsemblBacteria" id="AAB85496">
    <property type="protein sequence ID" value="AAB85496"/>
    <property type="gene ID" value="MTH_999"/>
</dbReference>
<dbReference type="SUPFAM" id="SSF55729">
    <property type="entry name" value="Acyl-CoA N-acyltransferases (Nat)"/>
    <property type="match status" value="1"/>
</dbReference>
<dbReference type="InterPro" id="IPR045047">
    <property type="entry name" value="Ard1-like"/>
</dbReference>
<evidence type="ECO:0000313" key="4">
    <source>
        <dbReference type="EMBL" id="AAB85496.1"/>
    </source>
</evidence>
<protein>
    <submittedName>
        <fullName evidence="4">N-terminal acetyltransferase complex, subunit ARD1</fullName>
    </submittedName>
</protein>
<dbReference type="InterPro" id="IPR000182">
    <property type="entry name" value="GNAT_dom"/>
</dbReference>
<evidence type="ECO:0000259" key="3">
    <source>
        <dbReference type="PROSITE" id="PS51186"/>
    </source>
</evidence>
<dbReference type="RefSeq" id="WP_010876630.1">
    <property type="nucleotide sequence ID" value="NC_000916.1"/>
</dbReference>
<dbReference type="GeneID" id="82297445"/>
<gene>
    <name evidence="4" type="ordered locus">MTH_999</name>
</gene>
<evidence type="ECO:0000256" key="1">
    <source>
        <dbReference type="ARBA" id="ARBA00022679"/>
    </source>
</evidence>
<dbReference type="InParanoid" id="O27080"/>
<keyword evidence="1" id="KW-0808">Transferase</keyword>
<dbReference type="GO" id="GO:0031415">
    <property type="term" value="C:NatA complex"/>
    <property type="evidence" value="ECO:0007669"/>
    <property type="project" value="InterPro"/>
</dbReference>
<dbReference type="AlphaFoldDB" id="O27080"/>
<dbReference type="InterPro" id="IPR006464">
    <property type="entry name" value="AcTrfase_RimI/Ard1"/>
</dbReference>
<keyword evidence="2" id="KW-0012">Acyltransferase</keyword>
<accession>O27080</accession>
<dbReference type="HOGENOM" id="CLU_013985_23_0_2"/>
<dbReference type="GO" id="GO:0004596">
    <property type="term" value="F:protein-N-terminal amino-acid acetyltransferase activity"/>
    <property type="evidence" value="ECO:0007669"/>
    <property type="project" value="InterPro"/>
</dbReference>
<dbReference type="NCBIfam" id="TIGR01575">
    <property type="entry name" value="rimI"/>
    <property type="match status" value="1"/>
</dbReference>
<dbReference type="CDD" id="cd04301">
    <property type="entry name" value="NAT_SF"/>
    <property type="match status" value="1"/>
</dbReference>
<evidence type="ECO:0000256" key="2">
    <source>
        <dbReference type="ARBA" id="ARBA00023315"/>
    </source>
</evidence>
<name>O27080_METTH</name>
<dbReference type="PROSITE" id="PS51186">
    <property type="entry name" value="GNAT"/>
    <property type="match status" value="1"/>
</dbReference>
<dbReference type="PANTHER" id="PTHR23091">
    <property type="entry name" value="N-TERMINAL ACETYLTRANSFERASE"/>
    <property type="match status" value="1"/>
</dbReference>
<dbReference type="PATRIC" id="fig|187420.15.peg.982"/>
<dbReference type="Pfam" id="PF00583">
    <property type="entry name" value="Acetyltransf_1"/>
    <property type="match status" value="1"/>
</dbReference>
<feature type="domain" description="N-acetyltransferase" evidence="3">
    <location>
        <begin position="1"/>
        <end position="144"/>
    </location>
</feature>
<sequence length="156" mass="18162">MIIREFRPQDLKVVLKIERDSFMDPYPAHLLRDIYNLGAGFLVAQEDGKVVGFIIFWIRFEDEGHIISLAVDKDYRRRGVGAALVMTAISIFEKFHIKNIKLEVRARNKGAIKFYRALGFSEEKILENYYEDGEDAVVMRMDLQPDSLHGHEYRPV</sequence>
<dbReference type="PaxDb" id="187420-MTH_999"/>